<evidence type="ECO:0000256" key="4">
    <source>
        <dbReference type="PROSITE-ProRule" id="PRU00117"/>
    </source>
</evidence>
<keyword evidence="2" id="KW-0963">Cytoplasm</keyword>
<name>A0A6P4I071_DROKI</name>
<keyword evidence="8" id="KW-1185">Reference proteome</keyword>
<keyword evidence="6" id="KW-0472">Membrane</keyword>
<dbReference type="GO" id="GO:0005739">
    <property type="term" value="C:mitochondrion"/>
    <property type="evidence" value="ECO:0007669"/>
    <property type="project" value="UniProtKB-ARBA"/>
</dbReference>
<feature type="compositionally biased region" description="Low complexity" evidence="5">
    <location>
        <begin position="227"/>
        <end position="242"/>
    </location>
</feature>
<feature type="region of interest" description="Disordered" evidence="5">
    <location>
        <begin position="211"/>
        <end position="252"/>
    </location>
</feature>
<comment type="similarity">
    <text evidence="3">Belongs to the Tdrkh family.</text>
</comment>
<feature type="compositionally biased region" description="Basic and acidic residues" evidence="5">
    <location>
        <begin position="211"/>
        <end position="222"/>
    </location>
</feature>
<dbReference type="GO" id="GO:0043186">
    <property type="term" value="C:P granule"/>
    <property type="evidence" value="ECO:0007669"/>
    <property type="project" value="UniProtKB-ARBA"/>
</dbReference>
<dbReference type="FunFam" id="2.30.30.140:FF:000084">
    <property type="entry name" value="Tudor and KH domain-containing protein"/>
    <property type="match status" value="1"/>
</dbReference>
<feature type="domain" description="Tudor" evidence="7">
    <location>
        <begin position="309"/>
        <end position="374"/>
    </location>
</feature>
<dbReference type="OMA" id="XRGGETI"/>
<evidence type="ECO:0000313" key="9">
    <source>
        <dbReference type="RefSeq" id="XP_017022170.1"/>
    </source>
</evidence>
<dbReference type="GO" id="GO:0034587">
    <property type="term" value="P:piRNA processing"/>
    <property type="evidence" value="ECO:0007669"/>
    <property type="project" value="TreeGrafter"/>
</dbReference>
<feature type="transmembrane region" description="Helical" evidence="6">
    <location>
        <begin position="12"/>
        <end position="33"/>
    </location>
</feature>
<comment type="subcellular location">
    <subcellularLocation>
        <location evidence="1">Cytoplasm</location>
    </subcellularLocation>
</comment>
<proteinExistence type="inferred from homology"/>
<evidence type="ECO:0000313" key="10">
    <source>
        <dbReference type="RefSeq" id="XP_017022172.1"/>
    </source>
</evidence>
<evidence type="ECO:0000256" key="5">
    <source>
        <dbReference type="SAM" id="MobiDB-lite"/>
    </source>
</evidence>
<dbReference type="InterPro" id="IPR050621">
    <property type="entry name" value="Tudor_domain_containing"/>
</dbReference>
<feature type="region of interest" description="Disordered" evidence="5">
    <location>
        <begin position="559"/>
        <end position="580"/>
    </location>
</feature>
<dbReference type="PANTHER" id="PTHR22948:SF29">
    <property type="entry name" value="FI02030P-RELATED"/>
    <property type="match status" value="1"/>
</dbReference>
<dbReference type="OrthoDB" id="9995375at2759"/>
<feature type="region of interest" description="Disordered" evidence="5">
    <location>
        <begin position="39"/>
        <end position="60"/>
    </location>
</feature>
<dbReference type="CDD" id="cd00105">
    <property type="entry name" value="KH-I"/>
    <property type="match status" value="1"/>
</dbReference>
<dbReference type="PROSITE" id="PS50084">
    <property type="entry name" value="KH_TYPE_1"/>
    <property type="match status" value="2"/>
</dbReference>
<dbReference type="GO" id="GO:0003723">
    <property type="term" value="F:RNA binding"/>
    <property type="evidence" value="ECO:0007669"/>
    <property type="project" value="UniProtKB-UniRule"/>
</dbReference>
<dbReference type="InterPro" id="IPR004088">
    <property type="entry name" value="KH_dom_type_1"/>
</dbReference>
<dbReference type="RefSeq" id="XP_017022170.1">
    <property type="nucleotide sequence ID" value="XM_017166681.1"/>
</dbReference>
<dbReference type="Gene3D" id="3.30.1370.10">
    <property type="entry name" value="K Homology domain, type 1"/>
    <property type="match status" value="2"/>
</dbReference>
<dbReference type="SUPFAM" id="SSF63748">
    <property type="entry name" value="Tudor/PWWP/MBT"/>
    <property type="match status" value="1"/>
</dbReference>
<dbReference type="InterPro" id="IPR047380">
    <property type="entry name" value="TDRD2-like_tudor"/>
</dbReference>
<dbReference type="Gene3D" id="2.30.30.140">
    <property type="match status" value="1"/>
</dbReference>
<accession>A0A6P4I071</accession>
<dbReference type="SMART" id="SM00322">
    <property type="entry name" value="KH"/>
    <property type="match status" value="2"/>
</dbReference>
<gene>
    <name evidence="9 10" type="primary">LOC108074577</name>
</gene>
<dbReference type="InterPro" id="IPR002999">
    <property type="entry name" value="Tudor"/>
</dbReference>
<evidence type="ECO:0000256" key="2">
    <source>
        <dbReference type="ARBA" id="ARBA00022490"/>
    </source>
</evidence>
<reference evidence="10" key="1">
    <citation type="submission" date="2025-04" db="UniProtKB">
        <authorList>
            <consortium name="RefSeq"/>
        </authorList>
    </citation>
    <scope>IDENTIFICATION</scope>
</reference>
<dbReference type="SMART" id="SM00333">
    <property type="entry name" value="TUDOR"/>
    <property type="match status" value="1"/>
</dbReference>
<evidence type="ECO:0000256" key="1">
    <source>
        <dbReference type="ARBA" id="ARBA00004496"/>
    </source>
</evidence>
<keyword evidence="6" id="KW-1133">Transmembrane helix</keyword>
<dbReference type="Proteomes" id="UP001652661">
    <property type="component" value="Chromosome 2L"/>
</dbReference>
<dbReference type="AlphaFoldDB" id="A0A6P4I071"/>
<protein>
    <submittedName>
        <fullName evidence="9 10">Tudor and KH domain-containing protein</fullName>
    </submittedName>
</protein>
<organism evidence="8 10">
    <name type="scientific">Drosophila kikkawai</name>
    <name type="common">Fruit fly</name>
    <dbReference type="NCBI Taxonomy" id="30033"/>
    <lineage>
        <taxon>Eukaryota</taxon>
        <taxon>Metazoa</taxon>
        <taxon>Ecdysozoa</taxon>
        <taxon>Arthropoda</taxon>
        <taxon>Hexapoda</taxon>
        <taxon>Insecta</taxon>
        <taxon>Pterygota</taxon>
        <taxon>Neoptera</taxon>
        <taxon>Endopterygota</taxon>
        <taxon>Diptera</taxon>
        <taxon>Brachycera</taxon>
        <taxon>Muscomorpha</taxon>
        <taxon>Ephydroidea</taxon>
        <taxon>Drosophilidae</taxon>
        <taxon>Drosophila</taxon>
        <taxon>Sophophora</taxon>
    </lineage>
</organism>
<feature type="compositionally biased region" description="Low complexity" evidence="5">
    <location>
        <begin position="564"/>
        <end position="580"/>
    </location>
</feature>
<feature type="region of interest" description="Disordered" evidence="5">
    <location>
        <begin position="503"/>
        <end position="523"/>
    </location>
</feature>
<keyword evidence="6" id="KW-0812">Transmembrane</keyword>
<evidence type="ECO:0000256" key="6">
    <source>
        <dbReference type="SAM" id="Phobius"/>
    </source>
</evidence>
<dbReference type="InterPro" id="IPR036612">
    <property type="entry name" value="KH_dom_type_1_sf"/>
</dbReference>
<dbReference type="SUPFAM" id="SSF54791">
    <property type="entry name" value="Eukaryotic type KH-domain (KH-domain type I)"/>
    <property type="match status" value="2"/>
</dbReference>
<feature type="compositionally biased region" description="Polar residues" evidence="5">
    <location>
        <begin position="512"/>
        <end position="523"/>
    </location>
</feature>
<dbReference type="GO" id="GO:0007283">
    <property type="term" value="P:spermatogenesis"/>
    <property type="evidence" value="ECO:0007669"/>
    <property type="project" value="TreeGrafter"/>
</dbReference>
<keyword evidence="4" id="KW-0694">RNA-binding</keyword>
<reference evidence="8" key="2">
    <citation type="submission" date="2025-05" db="UniProtKB">
        <authorList>
            <consortium name="RefSeq"/>
        </authorList>
    </citation>
    <scope>NUCLEOTIDE SEQUENCE [LARGE SCALE GENOMIC DNA]</scope>
    <source>
        <strain evidence="8">14028-0561.14</strain>
    </source>
</reference>
<dbReference type="RefSeq" id="XP_017022172.1">
    <property type="nucleotide sequence ID" value="XM_017166683.1"/>
</dbReference>
<dbReference type="PANTHER" id="PTHR22948">
    <property type="entry name" value="TUDOR DOMAIN CONTAINING PROTEIN"/>
    <property type="match status" value="1"/>
</dbReference>
<dbReference type="Pfam" id="PF00567">
    <property type="entry name" value="TUDOR"/>
    <property type="match status" value="1"/>
</dbReference>
<dbReference type="Pfam" id="PF00013">
    <property type="entry name" value="KH_1"/>
    <property type="match status" value="2"/>
</dbReference>
<evidence type="ECO:0000259" key="7">
    <source>
        <dbReference type="PROSITE" id="PS50304"/>
    </source>
</evidence>
<dbReference type="PROSITE" id="PS50304">
    <property type="entry name" value="TUDOR"/>
    <property type="match status" value="1"/>
</dbReference>
<evidence type="ECO:0000256" key="3">
    <source>
        <dbReference type="ARBA" id="ARBA00061555"/>
    </source>
</evidence>
<dbReference type="InterPro" id="IPR035437">
    <property type="entry name" value="SNase_OB-fold_sf"/>
</dbReference>
<dbReference type="Gene3D" id="2.40.50.90">
    <property type="match status" value="1"/>
</dbReference>
<dbReference type="InterPro" id="IPR004087">
    <property type="entry name" value="KH_dom"/>
</dbReference>
<evidence type="ECO:0000313" key="8">
    <source>
        <dbReference type="Proteomes" id="UP001652661"/>
    </source>
</evidence>
<sequence length="580" mass="64327">MLRNTPFGATPTYKLLLGFGLCSLGGAMLYAYFKNRHDEEEEGQEPRSRNGAQSQQEQKPQKEVCLKIVVDNEHVPLIMGRGGSNIKLIEEKTLAKIRLRDKDSGHKFCDISGLPDAVKAARVLLIKEIERAPMVKVELQVPQRLASKLTGRGGELIQEIRSSSLAKLNIDPNGRNGKAKITIVGNQKQVNIARKMMDDQIEEDEELLRSMEEVEQRREPRRSPTNSIASSSLYSSQTSLSSHTQPRDKLMAAKGDGKPMEVYVSAVASPTKFWVQLIGPQSKKLDHMVQEMTSYYSSAENRAKHVLTAPYVGQIVAAVFKFDEKWYRAEIVDIMPNQYNPQEQVIDLYFVDYGDSEYISPADICELRTDFLTLRFQAVECFLANVKSTIQTEPITWQKSSIAKFEELTEVAHWRKLIARVVTYKERPKAANSAALNSAAKEGTPLPGVELFDPAEGAEVNIGDLMITHGFALPLDDEYPVRSRSSTPSSNSDSTIEELCVSNPATPLTPRSPMSLSIADSESITQAEDAHIAQQLQHLQHKLNGNDIGLSISPAKLTSADLENGNNNNSASTTNGRSTH</sequence>
<dbReference type="GO" id="GO:0030719">
    <property type="term" value="P:P granule organization"/>
    <property type="evidence" value="ECO:0007669"/>
    <property type="project" value="TreeGrafter"/>
</dbReference>
<dbReference type="CDD" id="cd20412">
    <property type="entry name" value="Tudor_TDRD2"/>
    <property type="match status" value="1"/>
</dbReference>